<dbReference type="EMBL" id="CP017766">
    <property type="protein sequence ID" value="AUB55906.1"/>
    <property type="molecule type" value="Genomic_DNA"/>
</dbReference>
<dbReference type="OrthoDB" id="33422at2157"/>
<accession>A0A2H4VQ81</accession>
<evidence type="ECO:0000313" key="6">
    <source>
        <dbReference type="Proteomes" id="UP000591058"/>
    </source>
</evidence>
<reference evidence="4 5" key="1">
    <citation type="submission" date="2016-10" db="EMBL/GenBank/DDBJ databases">
        <title>Comparative genomics between deep and shallow subseafloor isolates.</title>
        <authorList>
            <person name="Ishii S."/>
            <person name="Miller J.R."/>
            <person name="Sutton G."/>
            <person name="Suzuki S."/>
            <person name="Methe B."/>
            <person name="Inagaki F."/>
            <person name="Imachi H."/>
        </authorList>
    </citation>
    <scope>NUCLEOTIDE SEQUENCE [LARGE SCALE GENOMIC DNA]</scope>
    <source>
        <strain evidence="2 4">A8p</strain>
        <strain evidence="1 5">MO-MB1</strain>
    </source>
</reference>
<dbReference type="EMBL" id="JABBYL010000006">
    <property type="protein sequence ID" value="NMO08569.1"/>
    <property type="molecule type" value="Genomic_DNA"/>
</dbReference>
<accession>A0A2H4VCU1</accession>
<protein>
    <submittedName>
        <fullName evidence="1">ATPase</fullName>
    </submittedName>
</protein>
<dbReference type="AlphaFoldDB" id="A0A2H4VCU1"/>
<reference evidence="3 6" key="2">
    <citation type="submission" date="2020-04" db="EMBL/GenBank/DDBJ databases">
        <title>Draft genome of Methanobacterium subterraneum isolated from animal feces.</title>
        <authorList>
            <person name="Ouboter H.T."/>
            <person name="Berger S."/>
            <person name="Gungor E."/>
            <person name="Jetten M.S.M."/>
            <person name="Welte C.U."/>
        </authorList>
    </citation>
    <scope>NUCLEOTIDE SEQUENCE [LARGE SCALE GENOMIC DNA]</scope>
    <source>
        <strain evidence="3">HO_2020</strain>
    </source>
</reference>
<name>A0A2H4VCU1_9EURY</name>
<evidence type="ECO:0000313" key="3">
    <source>
        <dbReference type="EMBL" id="NMO08569.1"/>
    </source>
</evidence>
<dbReference type="KEGG" id="msub:BK009_05725"/>
<evidence type="ECO:0000313" key="5">
    <source>
        <dbReference type="Proteomes" id="UP000232806"/>
    </source>
</evidence>
<dbReference type="GeneID" id="35125970"/>
<dbReference type="RefSeq" id="WP_100905880.1">
    <property type="nucleotide sequence ID" value="NZ_CP017768.1"/>
</dbReference>
<proteinExistence type="predicted"/>
<dbReference type="Proteomes" id="UP000591058">
    <property type="component" value="Unassembled WGS sequence"/>
</dbReference>
<evidence type="ECO:0000313" key="1">
    <source>
        <dbReference type="EMBL" id="AUB55906.1"/>
    </source>
</evidence>
<evidence type="ECO:0000313" key="2">
    <source>
        <dbReference type="EMBL" id="AUB60222.1"/>
    </source>
</evidence>
<evidence type="ECO:0000313" key="4">
    <source>
        <dbReference type="Proteomes" id="UP000232631"/>
    </source>
</evidence>
<dbReference type="SUPFAM" id="SSF52402">
    <property type="entry name" value="Adenine nucleotide alpha hydrolases-like"/>
    <property type="match status" value="1"/>
</dbReference>
<dbReference type="Proteomes" id="UP000232806">
    <property type="component" value="Chromosome"/>
</dbReference>
<gene>
    <name evidence="1" type="ORF">BK007_07765</name>
    <name evidence="2" type="ORF">BK009_05725</name>
    <name evidence="3" type="ORF">HG719_01795</name>
</gene>
<keyword evidence="4" id="KW-1185">Reference proteome</keyword>
<dbReference type="EMBL" id="CP017768">
    <property type="protein sequence ID" value="AUB60222.1"/>
    <property type="molecule type" value="Genomic_DNA"/>
</dbReference>
<organism evidence="1 5">
    <name type="scientific">Methanobacterium subterraneum</name>
    <dbReference type="NCBI Taxonomy" id="59277"/>
    <lineage>
        <taxon>Archaea</taxon>
        <taxon>Methanobacteriati</taxon>
        <taxon>Methanobacteriota</taxon>
        <taxon>Methanomada group</taxon>
        <taxon>Methanobacteria</taxon>
        <taxon>Methanobacteriales</taxon>
        <taxon>Methanobacteriaceae</taxon>
        <taxon>Methanobacterium</taxon>
    </lineage>
</organism>
<dbReference type="Proteomes" id="UP000232631">
    <property type="component" value="Chromosome"/>
</dbReference>
<sequence length="234" mass="26851">MIMKQNVIKFLQKNGVETRFVSIVDDKVYINNLKLSRFSRKKEELFRDNFPNFEVRRSKVFQRICTRASRVLKNALTPHDRILLISPENCVDLTLYAVLEPYTRKYGVELIIPDNGVDEFKEPDLEGENGDIDAVALPLTLDEEVENILAAMLNGKKLNLLSSQSEKNGVKIIYPLSNIPLSWIESWIDIEGFNCDFDDKPGLPRDMLEFLEGFIPDVREKMMSSAGYLLGEDD</sequence>